<keyword evidence="3" id="KW-0479">Metal-binding</keyword>
<keyword evidence="6" id="KW-0460">Magnesium</keyword>
<dbReference type="GO" id="GO:0005789">
    <property type="term" value="C:endoplasmic reticulum membrane"/>
    <property type="evidence" value="ECO:0007669"/>
    <property type="project" value="TreeGrafter"/>
</dbReference>
<dbReference type="InterPro" id="IPR006544">
    <property type="entry name" value="P-type_TPase_V"/>
</dbReference>
<feature type="domain" description="Myb-like" evidence="11">
    <location>
        <begin position="400"/>
        <end position="450"/>
    </location>
</feature>
<evidence type="ECO:0000259" key="11">
    <source>
        <dbReference type="PROSITE" id="PS50090"/>
    </source>
</evidence>
<gene>
    <name evidence="13" type="ORF">SVIM_LOCUS314177</name>
</gene>
<dbReference type="Pfam" id="PF23143">
    <property type="entry name" value="2TM_P5A-ATPase"/>
    <property type="match status" value="1"/>
</dbReference>
<dbReference type="CDD" id="cd00167">
    <property type="entry name" value="SANT"/>
    <property type="match status" value="1"/>
</dbReference>
<sequence length="636" mass="72037">MLSQTRYCDQYLSSQSFNLIESHLNTLSCNSFRSPLRHHSLNPITTKLCALGFQFELFGLIRVLSVTQVLRFNVGGKVVDRVDLIRKKKWPWRLDVLPFAVLYAIWMVTIVPSIDIVDALIVLGGLVSIHVLNLLFNAWSIDFKCFVQYSKVNDIYAADSCKVTPAKFSGSKEVVPLHIRQQVAASSTPGDVEEYYFDFRKQCFIYSKENGTFRKLPYPTKETFGYYLKSTGHGSEAKVFCVGLWCLDEYWYYSLLTLFMLFMFESTMAKSRLKTLSELRRGRLDTQIVTVHRCGKWVKLSGTDLLPGDVVSIGRSSGQNGEDKSVPADMLLLAGSAIVNEAILTGESTPQWKLRDDRSEEVNCNRISFISVTDSRLRKEVLGLLRSGKSCRLRWINYLRPDLKRGNFSDEEDELIINLHSLLGNKWSLIATRLPGRTDNEIKNYWNTHIKRKLFSRGIDPQTHRPLSSTTTSSTTSTTTNSTNNKNSNMCTKRITNLKREEQNYSLVQVQPELITMSNIIKVGGSSDSAEDSNSSSGVTTELEVYPKHKLNLELSIGLPCQSQLSSINDLNDSKQANQRHQEQVVTHQSFRTSATPFSSAPAVVHRTACLCTYNRGFKKSVTADSQYRFYRPLDA</sequence>
<evidence type="ECO:0000256" key="3">
    <source>
        <dbReference type="ARBA" id="ARBA00022723"/>
    </source>
</evidence>
<evidence type="ECO:0000256" key="9">
    <source>
        <dbReference type="SAM" id="MobiDB-lite"/>
    </source>
</evidence>
<keyword evidence="10" id="KW-0472">Membrane</keyword>
<keyword evidence="10" id="KW-1133">Transmembrane helix</keyword>
<feature type="transmembrane region" description="Helical" evidence="10">
    <location>
        <begin position="96"/>
        <end position="114"/>
    </location>
</feature>
<evidence type="ECO:0000259" key="12">
    <source>
        <dbReference type="PROSITE" id="PS51294"/>
    </source>
</evidence>
<evidence type="ECO:0008006" key="14">
    <source>
        <dbReference type="Google" id="ProtNLM"/>
    </source>
</evidence>
<protein>
    <recommendedName>
        <fullName evidence="14">HTH myb-type domain-containing protein</fullName>
    </recommendedName>
</protein>
<evidence type="ECO:0000256" key="7">
    <source>
        <dbReference type="ARBA" id="ARBA00022967"/>
    </source>
</evidence>
<dbReference type="SMART" id="SM00717">
    <property type="entry name" value="SANT"/>
    <property type="match status" value="1"/>
</dbReference>
<organism evidence="13">
    <name type="scientific">Salix viminalis</name>
    <name type="common">Common osier</name>
    <name type="synonym">Basket willow</name>
    <dbReference type="NCBI Taxonomy" id="40686"/>
    <lineage>
        <taxon>Eukaryota</taxon>
        <taxon>Viridiplantae</taxon>
        <taxon>Streptophyta</taxon>
        <taxon>Embryophyta</taxon>
        <taxon>Tracheophyta</taxon>
        <taxon>Spermatophyta</taxon>
        <taxon>Magnoliopsida</taxon>
        <taxon>eudicotyledons</taxon>
        <taxon>Gunneridae</taxon>
        <taxon>Pentapetalae</taxon>
        <taxon>rosids</taxon>
        <taxon>fabids</taxon>
        <taxon>Malpighiales</taxon>
        <taxon>Salicaceae</taxon>
        <taxon>Saliceae</taxon>
        <taxon>Salix</taxon>
    </lineage>
</organism>
<dbReference type="GO" id="GO:0019829">
    <property type="term" value="F:ATPase-coupled monoatomic cation transmembrane transporter activity"/>
    <property type="evidence" value="ECO:0007669"/>
    <property type="project" value="TreeGrafter"/>
</dbReference>
<keyword evidence="8" id="KW-0539">Nucleus</keyword>
<dbReference type="InterPro" id="IPR057255">
    <property type="entry name" value="2TM_P5A-ATPase"/>
</dbReference>
<evidence type="ECO:0000256" key="2">
    <source>
        <dbReference type="ARBA" id="ARBA00004141"/>
    </source>
</evidence>
<dbReference type="PANTHER" id="PTHR45630">
    <property type="entry name" value="CATION-TRANSPORTING ATPASE-RELATED"/>
    <property type="match status" value="1"/>
</dbReference>
<dbReference type="FunFam" id="1.10.10.60:FF:000515">
    <property type="entry name" value="Transcription factor MYB7"/>
    <property type="match status" value="1"/>
</dbReference>
<dbReference type="InterPro" id="IPR017930">
    <property type="entry name" value="Myb_dom"/>
</dbReference>
<evidence type="ECO:0000256" key="10">
    <source>
        <dbReference type="SAM" id="Phobius"/>
    </source>
</evidence>
<dbReference type="Pfam" id="PF00122">
    <property type="entry name" value="E1-E2_ATPase"/>
    <property type="match status" value="1"/>
</dbReference>
<dbReference type="EMBL" id="CAADRP010001690">
    <property type="protein sequence ID" value="VFU48223.1"/>
    <property type="molecule type" value="Genomic_DNA"/>
</dbReference>
<feature type="transmembrane region" description="Helical" evidence="10">
    <location>
        <begin position="120"/>
        <end position="141"/>
    </location>
</feature>
<name>A0A6N2MJK8_SALVM</name>
<dbReference type="SUPFAM" id="SSF81653">
    <property type="entry name" value="Calcium ATPase, transduction domain A"/>
    <property type="match status" value="1"/>
</dbReference>
<dbReference type="InterPro" id="IPR008250">
    <property type="entry name" value="ATPase_P-typ_transduc_dom_A_sf"/>
</dbReference>
<evidence type="ECO:0000256" key="1">
    <source>
        <dbReference type="ARBA" id="ARBA00004123"/>
    </source>
</evidence>
<dbReference type="InterPro" id="IPR009057">
    <property type="entry name" value="Homeodomain-like_sf"/>
</dbReference>
<reference evidence="13" key="1">
    <citation type="submission" date="2019-03" db="EMBL/GenBank/DDBJ databases">
        <authorList>
            <person name="Mank J."/>
            <person name="Almeida P."/>
        </authorList>
    </citation>
    <scope>NUCLEOTIDE SEQUENCE</scope>
    <source>
        <strain evidence="13">78183</strain>
    </source>
</reference>
<dbReference type="PROSITE" id="PS50090">
    <property type="entry name" value="MYB_LIKE"/>
    <property type="match status" value="1"/>
</dbReference>
<keyword evidence="10" id="KW-0812">Transmembrane</keyword>
<proteinExistence type="predicted"/>
<evidence type="ECO:0000313" key="13">
    <source>
        <dbReference type="EMBL" id="VFU48223.1"/>
    </source>
</evidence>
<dbReference type="PROSITE" id="PS51294">
    <property type="entry name" value="HTH_MYB"/>
    <property type="match status" value="1"/>
</dbReference>
<dbReference type="Gene3D" id="2.70.150.10">
    <property type="entry name" value="Calcium-transporting ATPase, cytoplasmic transduction domain A"/>
    <property type="match status" value="1"/>
</dbReference>
<evidence type="ECO:0000256" key="6">
    <source>
        <dbReference type="ARBA" id="ARBA00022842"/>
    </source>
</evidence>
<dbReference type="GO" id="GO:0015662">
    <property type="term" value="F:P-type ion transporter activity"/>
    <property type="evidence" value="ECO:0007669"/>
    <property type="project" value="TreeGrafter"/>
</dbReference>
<keyword evidence="4" id="KW-0547">Nucleotide-binding</keyword>
<evidence type="ECO:0000256" key="4">
    <source>
        <dbReference type="ARBA" id="ARBA00022741"/>
    </source>
</evidence>
<dbReference type="PANTHER" id="PTHR45630:SF7">
    <property type="entry name" value="ENDOPLASMIC RETICULUM TRANSMEMBRANE HELIX TRANSLOCASE"/>
    <property type="match status" value="1"/>
</dbReference>
<dbReference type="InterPro" id="IPR001005">
    <property type="entry name" value="SANT/Myb"/>
</dbReference>
<dbReference type="GO" id="GO:0005634">
    <property type="term" value="C:nucleus"/>
    <property type="evidence" value="ECO:0007669"/>
    <property type="project" value="UniProtKB-SubCell"/>
</dbReference>
<accession>A0A6N2MJK8</accession>
<feature type="transmembrane region" description="Helical" evidence="10">
    <location>
        <begin position="250"/>
        <end position="269"/>
    </location>
</feature>
<dbReference type="InterPro" id="IPR059000">
    <property type="entry name" value="ATPase_P-type_domA"/>
</dbReference>
<keyword evidence="7" id="KW-1278">Translocase</keyword>
<dbReference type="GO" id="GO:0006874">
    <property type="term" value="P:intracellular calcium ion homeostasis"/>
    <property type="evidence" value="ECO:0007669"/>
    <property type="project" value="TreeGrafter"/>
</dbReference>
<comment type="subcellular location">
    <subcellularLocation>
        <location evidence="2">Membrane</location>
        <topology evidence="2">Multi-pass membrane protein</topology>
    </subcellularLocation>
    <subcellularLocation>
        <location evidence="1">Nucleus</location>
    </subcellularLocation>
</comment>
<keyword evidence="5" id="KW-0067">ATP-binding</keyword>
<feature type="compositionally biased region" description="Low complexity" evidence="9">
    <location>
        <begin position="468"/>
        <end position="489"/>
    </location>
</feature>
<dbReference type="Pfam" id="PF00249">
    <property type="entry name" value="Myb_DNA-binding"/>
    <property type="match status" value="1"/>
</dbReference>
<dbReference type="GO" id="GO:0005524">
    <property type="term" value="F:ATP binding"/>
    <property type="evidence" value="ECO:0007669"/>
    <property type="project" value="UniProtKB-KW"/>
</dbReference>
<feature type="domain" description="HTH myb-type" evidence="12">
    <location>
        <begin position="400"/>
        <end position="454"/>
    </location>
</feature>
<dbReference type="GO" id="GO:0046872">
    <property type="term" value="F:metal ion binding"/>
    <property type="evidence" value="ECO:0007669"/>
    <property type="project" value="UniProtKB-KW"/>
</dbReference>
<dbReference type="AlphaFoldDB" id="A0A6N2MJK8"/>
<dbReference type="Gene3D" id="1.10.10.60">
    <property type="entry name" value="Homeodomain-like"/>
    <property type="match status" value="1"/>
</dbReference>
<feature type="region of interest" description="Disordered" evidence="9">
    <location>
        <begin position="457"/>
        <end position="491"/>
    </location>
</feature>
<dbReference type="SUPFAM" id="SSF46689">
    <property type="entry name" value="Homeodomain-like"/>
    <property type="match status" value="1"/>
</dbReference>
<evidence type="ECO:0000256" key="5">
    <source>
        <dbReference type="ARBA" id="ARBA00022840"/>
    </source>
</evidence>
<evidence type="ECO:0000256" key="8">
    <source>
        <dbReference type="ARBA" id="ARBA00023242"/>
    </source>
</evidence>